<dbReference type="Proteomes" id="UP000279306">
    <property type="component" value="Chromosome"/>
</dbReference>
<dbReference type="Gene3D" id="3.40.462.20">
    <property type="match status" value="1"/>
</dbReference>
<keyword evidence="4" id="KW-0274">FAD</keyword>
<evidence type="ECO:0000256" key="3">
    <source>
        <dbReference type="ARBA" id="ARBA00022630"/>
    </source>
</evidence>
<evidence type="ECO:0000313" key="8">
    <source>
        <dbReference type="Proteomes" id="UP000279306"/>
    </source>
</evidence>
<dbReference type="InterPro" id="IPR016167">
    <property type="entry name" value="FAD-bd_PCMH_sub1"/>
</dbReference>
<dbReference type="OrthoDB" id="545125at2"/>
<evidence type="ECO:0000256" key="2">
    <source>
        <dbReference type="ARBA" id="ARBA00005466"/>
    </source>
</evidence>
<accession>A0A3S4RP96</accession>
<comment type="cofactor">
    <cofactor evidence="1">
        <name>FAD</name>
        <dbReference type="ChEBI" id="CHEBI:57692"/>
    </cofactor>
</comment>
<sequence>MTMSTDLTRDEALRTLRDHVATHVALPGEPGYERSVPWNVAATVTPAAVVLATSPEDVAGTVRFAAAHGLTVTVQATGHGAVGIGAGTILVQTAAMKHVEVDPVGRTARVGAGARWQDVLDAACPHGLAPLCGSAPGVGVVGYLTGGGIGPLVRTVGVSADHVRAFDVVTGEGVLVRATPEENADLFWGLRGGKATLGIVTAVEIDLLEYPEFYGGAVYFDGSEAAAVLHAWRSWSAGLPETVNTSIAIQQLPPMPGVPEPLAGRMTVAVRYTAVGDFAAAEQLLAPMRAVATPVLDTVGVLPYAAIGMVHADPVDPMPVNEDHALLSELPAEAVDALLAVAGPDAGSPQVIVELRLLGGALARQPRHRSAFCQRDAAFSLAVIGVLVPEIADGVIQHAAAVTQAVAPWATGGQMANFAPSYDPARPSRVYTDDTLHWLAALADRYDPARVLATGQVIRTVV</sequence>
<dbReference type="InterPro" id="IPR016166">
    <property type="entry name" value="FAD-bd_PCMH"/>
</dbReference>
<dbReference type="EMBL" id="LR134356">
    <property type="protein sequence ID" value="VEG52573.1"/>
    <property type="molecule type" value="Genomic_DNA"/>
</dbReference>
<comment type="similarity">
    <text evidence="2">Belongs to the oxygen-dependent FAD-linked oxidoreductase family.</text>
</comment>
<dbReference type="GO" id="GO:0071949">
    <property type="term" value="F:FAD binding"/>
    <property type="evidence" value="ECO:0007669"/>
    <property type="project" value="InterPro"/>
</dbReference>
<reference evidence="7 8" key="1">
    <citation type="submission" date="2018-12" db="EMBL/GenBank/DDBJ databases">
        <authorList>
            <consortium name="Pathogen Informatics"/>
        </authorList>
    </citation>
    <scope>NUCLEOTIDE SEQUENCE [LARGE SCALE GENOMIC DNA]</scope>
    <source>
        <strain evidence="7 8">NCTC10437</strain>
    </source>
</reference>
<dbReference type="InterPro" id="IPR006093">
    <property type="entry name" value="Oxy_OxRdtase_FAD_BS"/>
</dbReference>
<dbReference type="Gene3D" id="3.30.465.10">
    <property type="match status" value="1"/>
</dbReference>
<gene>
    <name evidence="7" type="primary">mcrA</name>
    <name evidence="7" type="ORF">NCTC10437_01522</name>
</gene>
<dbReference type="GO" id="GO:0016491">
    <property type="term" value="F:oxidoreductase activity"/>
    <property type="evidence" value="ECO:0007669"/>
    <property type="project" value="UniProtKB-KW"/>
</dbReference>
<evidence type="ECO:0000256" key="1">
    <source>
        <dbReference type="ARBA" id="ARBA00001974"/>
    </source>
</evidence>
<proteinExistence type="inferred from homology"/>
<evidence type="ECO:0000256" key="5">
    <source>
        <dbReference type="ARBA" id="ARBA00023002"/>
    </source>
</evidence>
<dbReference type="RefSeq" id="WP_048630392.1">
    <property type="nucleotide sequence ID" value="NZ_CVQQ01000001.1"/>
</dbReference>
<keyword evidence="3" id="KW-0285">Flavoprotein</keyword>
<dbReference type="PROSITE" id="PS00862">
    <property type="entry name" value="OX2_COVAL_FAD"/>
    <property type="match status" value="1"/>
</dbReference>
<dbReference type="Gene3D" id="3.30.43.10">
    <property type="entry name" value="Uridine Diphospho-n-acetylenolpyruvylglucosamine Reductase, domain 2"/>
    <property type="match status" value="1"/>
</dbReference>
<dbReference type="PROSITE" id="PS51387">
    <property type="entry name" value="FAD_PCMH"/>
    <property type="match status" value="1"/>
</dbReference>
<organism evidence="7 8">
    <name type="scientific">Mycolicibacterium aurum</name>
    <name type="common">Mycobacterium aurum</name>
    <dbReference type="NCBI Taxonomy" id="1791"/>
    <lineage>
        <taxon>Bacteria</taxon>
        <taxon>Bacillati</taxon>
        <taxon>Actinomycetota</taxon>
        <taxon>Actinomycetes</taxon>
        <taxon>Mycobacteriales</taxon>
        <taxon>Mycobacteriaceae</taxon>
        <taxon>Mycolicibacterium</taxon>
    </lineage>
</organism>
<protein>
    <submittedName>
        <fullName evidence="7">FAD linked oxidase domain-containing protein</fullName>
        <ecNumber evidence="7">1.5.3.-</ecNumber>
    </submittedName>
</protein>
<evidence type="ECO:0000313" key="7">
    <source>
        <dbReference type="EMBL" id="VEG52573.1"/>
    </source>
</evidence>
<evidence type="ECO:0000256" key="4">
    <source>
        <dbReference type="ARBA" id="ARBA00022827"/>
    </source>
</evidence>
<dbReference type="InterPro" id="IPR050416">
    <property type="entry name" value="FAD-linked_Oxidoreductase"/>
</dbReference>
<dbReference type="EC" id="1.5.3.-" evidence="7"/>
<keyword evidence="5 7" id="KW-0560">Oxidoreductase</keyword>
<dbReference type="PANTHER" id="PTHR42973:SF39">
    <property type="entry name" value="FAD-BINDING PCMH-TYPE DOMAIN-CONTAINING PROTEIN"/>
    <property type="match status" value="1"/>
</dbReference>
<dbReference type="PANTHER" id="PTHR42973">
    <property type="entry name" value="BINDING OXIDOREDUCTASE, PUTATIVE (AFU_ORTHOLOGUE AFUA_1G17690)-RELATED"/>
    <property type="match status" value="1"/>
</dbReference>
<dbReference type="KEGG" id="mauu:NCTC10437_01522"/>
<dbReference type="InterPro" id="IPR036318">
    <property type="entry name" value="FAD-bd_PCMH-like_sf"/>
</dbReference>
<dbReference type="InterPro" id="IPR016169">
    <property type="entry name" value="FAD-bd_PCMH_sub2"/>
</dbReference>
<dbReference type="InterPro" id="IPR006094">
    <property type="entry name" value="Oxid_FAD_bind_N"/>
</dbReference>
<evidence type="ECO:0000259" key="6">
    <source>
        <dbReference type="PROSITE" id="PS51387"/>
    </source>
</evidence>
<dbReference type="STRING" id="1791.GCA_001049355_00475"/>
<keyword evidence="8" id="KW-1185">Reference proteome</keyword>
<dbReference type="AlphaFoldDB" id="A0A3S4RP96"/>
<feature type="domain" description="FAD-binding PCMH-type" evidence="6">
    <location>
        <begin position="42"/>
        <end position="210"/>
    </location>
</feature>
<dbReference type="Pfam" id="PF01565">
    <property type="entry name" value="FAD_binding_4"/>
    <property type="match status" value="1"/>
</dbReference>
<dbReference type="SUPFAM" id="SSF56176">
    <property type="entry name" value="FAD-binding/transporter-associated domain-like"/>
    <property type="match status" value="1"/>
</dbReference>
<name>A0A3S4RP96_MYCAU</name>